<dbReference type="Gene3D" id="1.20.1250.20">
    <property type="entry name" value="MFS general substrate transporter like domains"/>
    <property type="match status" value="2"/>
</dbReference>
<feature type="transmembrane region" description="Helical" evidence="7">
    <location>
        <begin position="168"/>
        <end position="189"/>
    </location>
</feature>
<feature type="transmembrane region" description="Helical" evidence="7">
    <location>
        <begin position="109"/>
        <end position="127"/>
    </location>
</feature>
<dbReference type="InterPro" id="IPR036259">
    <property type="entry name" value="MFS_trans_sf"/>
</dbReference>
<evidence type="ECO:0000256" key="3">
    <source>
        <dbReference type="ARBA" id="ARBA00022692"/>
    </source>
</evidence>
<dbReference type="GeneID" id="18169965"/>
<dbReference type="KEGG" id="cmt:CCM_07955"/>
<evidence type="ECO:0000259" key="8">
    <source>
        <dbReference type="PROSITE" id="PS50850"/>
    </source>
</evidence>
<organism evidence="9 10">
    <name type="scientific">Cordyceps militaris (strain CM01)</name>
    <name type="common">Caterpillar fungus</name>
    <dbReference type="NCBI Taxonomy" id="983644"/>
    <lineage>
        <taxon>Eukaryota</taxon>
        <taxon>Fungi</taxon>
        <taxon>Dikarya</taxon>
        <taxon>Ascomycota</taxon>
        <taxon>Pezizomycotina</taxon>
        <taxon>Sordariomycetes</taxon>
        <taxon>Hypocreomycetidae</taxon>
        <taxon>Hypocreales</taxon>
        <taxon>Cordycipitaceae</taxon>
        <taxon>Cordyceps</taxon>
    </lineage>
</organism>
<feature type="transmembrane region" description="Helical" evidence="7">
    <location>
        <begin position="139"/>
        <end position="161"/>
    </location>
</feature>
<dbReference type="GO" id="GO:0022857">
    <property type="term" value="F:transmembrane transporter activity"/>
    <property type="evidence" value="ECO:0007669"/>
    <property type="project" value="InterPro"/>
</dbReference>
<dbReference type="OrthoDB" id="6730379at2759"/>
<dbReference type="PANTHER" id="PTHR43791:SF103">
    <property type="entry name" value="MAJOR FACILITATOR SUPERFAMILY (MFS) PROFILE DOMAIN-CONTAINING PROTEIN-RELATED"/>
    <property type="match status" value="1"/>
</dbReference>
<dbReference type="PROSITE" id="PS50850">
    <property type="entry name" value="MFS"/>
    <property type="match status" value="1"/>
</dbReference>
<evidence type="ECO:0000313" key="10">
    <source>
        <dbReference type="Proteomes" id="UP000001610"/>
    </source>
</evidence>
<feature type="transmembrane region" description="Helical" evidence="7">
    <location>
        <begin position="452"/>
        <end position="474"/>
    </location>
</feature>
<evidence type="ECO:0000256" key="2">
    <source>
        <dbReference type="ARBA" id="ARBA00022448"/>
    </source>
</evidence>
<feature type="transmembrane region" description="Helical" evidence="7">
    <location>
        <begin position="231"/>
        <end position="251"/>
    </location>
</feature>
<evidence type="ECO:0000313" key="9">
    <source>
        <dbReference type="EMBL" id="EGX89703.1"/>
    </source>
</evidence>
<sequence>MASQPDNLSKGEVAEAITRSPSLSESKTESDDVPTMTASEEKALVRKIDRNLMPLLFISYALQFFDKTSLGYTAILGIREDTVRFPLGSYRWRFLGILTGFQKLKGTDYSWVSSIFYFGYLIASYPASLAFVKLPLGKFLAACVVVWALVLGCHGAATGFGNLMALRFLLGVFESSISPGFSLVTGLWYKPSEHAARHGIWCAGNTTASIFGGLLAYAISHIKSDIAAWRWLFIIFALVTFLWGIVLLVFLPDSPTNARFLTPEERAYALRRPQQQTHSFKTADWKRGQFLEALRDPKTWLLCIYTICSSLPNGGYTSFNGIIIQGFGFDTFTTLLLSMPGSAFGLFFVLAGTYLAHRFKYSRCIITATMQLIALVGCIMVYASPTSQRWTRLGGMWLFPAYAAGFPLTLSIIGSDIAGYTKKTTVLALLFIGYCAGNIAGPQLFIAKQAPGYHAAFEGIMVCMILSCISIMVLRQYMAWENKKRDRAQGICIDPETSTDGTSEHLVQTGLDETDWENKRFRYYL</sequence>
<dbReference type="AlphaFoldDB" id="G3JP93"/>
<dbReference type="HOGENOM" id="CLU_001265_0_5_1"/>
<keyword evidence="3 7" id="KW-0812">Transmembrane</keyword>
<keyword evidence="2" id="KW-0813">Transport</keyword>
<evidence type="ECO:0000256" key="7">
    <source>
        <dbReference type="SAM" id="Phobius"/>
    </source>
</evidence>
<dbReference type="InterPro" id="IPR011701">
    <property type="entry name" value="MFS"/>
</dbReference>
<accession>G3JP93</accession>
<dbReference type="VEuPathDB" id="FungiDB:CCM_07955"/>
<feature type="domain" description="Major facilitator superfamily (MFS) profile" evidence="8">
    <location>
        <begin position="52"/>
        <end position="479"/>
    </location>
</feature>
<dbReference type="RefSeq" id="XP_006673158.1">
    <property type="nucleotide sequence ID" value="XM_006673095.1"/>
</dbReference>
<feature type="transmembrane region" description="Helical" evidence="7">
    <location>
        <begin position="364"/>
        <end position="383"/>
    </location>
</feature>
<dbReference type="Pfam" id="PF07690">
    <property type="entry name" value="MFS_1"/>
    <property type="match status" value="1"/>
</dbReference>
<feature type="transmembrane region" description="Helical" evidence="7">
    <location>
        <begin position="335"/>
        <end position="357"/>
    </location>
</feature>
<feature type="transmembrane region" description="Helical" evidence="7">
    <location>
        <begin position="195"/>
        <end position="219"/>
    </location>
</feature>
<keyword evidence="4 7" id="KW-1133">Transmembrane helix</keyword>
<evidence type="ECO:0000256" key="4">
    <source>
        <dbReference type="ARBA" id="ARBA00022989"/>
    </source>
</evidence>
<evidence type="ECO:0000256" key="1">
    <source>
        <dbReference type="ARBA" id="ARBA00004141"/>
    </source>
</evidence>
<dbReference type="InterPro" id="IPR020846">
    <property type="entry name" value="MFS_dom"/>
</dbReference>
<evidence type="ECO:0000256" key="6">
    <source>
        <dbReference type="SAM" id="MobiDB-lite"/>
    </source>
</evidence>
<dbReference type="eggNOG" id="KOG2533">
    <property type="taxonomic scope" value="Eukaryota"/>
</dbReference>
<dbReference type="GO" id="GO:0016020">
    <property type="term" value="C:membrane"/>
    <property type="evidence" value="ECO:0007669"/>
    <property type="project" value="UniProtKB-SubCell"/>
</dbReference>
<comment type="subcellular location">
    <subcellularLocation>
        <location evidence="1">Membrane</location>
        <topology evidence="1">Multi-pass membrane protein</topology>
    </subcellularLocation>
</comment>
<feature type="transmembrane region" description="Helical" evidence="7">
    <location>
        <begin position="426"/>
        <end position="446"/>
    </location>
</feature>
<dbReference type="EMBL" id="JH126404">
    <property type="protein sequence ID" value="EGX89703.1"/>
    <property type="molecule type" value="Genomic_DNA"/>
</dbReference>
<gene>
    <name evidence="9" type="ORF">CCM_07955</name>
</gene>
<reference evidence="9 10" key="1">
    <citation type="journal article" date="2011" name="Genome Biol.">
        <title>Genome sequence of the insect pathogenic fungus Cordyceps militaris, a valued traditional Chinese medicine.</title>
        <authorList>
            <person name="Zheng P."/>
            <person name="Xia Y."/>
            <person name="Xiao G."/>
            <person name="Xiong C."/>
            <person name="Hu X."/>
            <person name="Zhang S."/>
            <person name="Zheng H."/>
            <person name="Huang Y."/>
            <person name="Zhou Y."/>
            <person name="Wang S."/>
            <person name="Zhao G.P."/>
            <person name="Liu X."/>
            <person name="St Leger R.J."/>
            <person name="Wang C."/>
        </authorList>
    </citation>
    <scope>NUCLEOTIDE SEQUENCE [LARGE SCALE GENOMIC DNA]</scope>
    <source>
        <strain evidence="9 10">CM01</strain>
    </source>
</reference>
<dbReference type="Proteomes" id="UP000001610">
    <property type="component" value="Unassembled WGS sequence"/>
</dbReference>
<keyword evidence="10" id="KW-1185">Reference proteome</keyword>
<feature type="transmembrane region" description="Helical" evidence="7">
    <location>
        <begin position="395"/>
        <end position="414"/>
    </location>
</feature>
<protein>
    <submittedName>
        <fullName evidence="9">Vitamin H transporter, putative</fullName>
    </submittedName>
</protein>
<evidence type="ECO:0000256" key="5">
    <source>
        <dbReference type="ARBA" id="ARBA00023136"/>
    </source>
</evidence>
<dbReference type="SUPFAM" id="SSF103473">
    <property type="entry name" value="MFS general substrate transporter"/>
    <property type="match status" value="1"/>
</dbReference>
<keyword evidence="5 7" id="KW-0472">Membrane</keyword>
<proteinExistence type="predicted"/>
<dbReference type="InParanoid" id="G3JP93"/>
<feature type="region of interest" description="Disordered" evidence="6">
    <location>
        <begin position="1"/>
        <end position="36"/>
    </location>
</feature>
<dbReference type="OMA" id="VKSWWFF"/>
<dbReference type="FunCoup" id="G3JP93">
    <property type="interactions" value="124"/>
</dbReference>
<name>G3JP93_CORMM</name>
<dbReference type="PANTHER" id="PTHR43791">
    <property type="entry name" value="PERMEASE-RELATED"/>
    <property type="match status" value="1"/>
</dbReference>